<keyword evidence="2" id="KW-1003">Cell membrane</keyword>
<proteinExistence type="predicted"/>
<sequence length="816" mass="88189">MPGDATLSHSCREVWLGQAIDRTELRMLDRNVNDAEVAEIKRRRVSIAFGLERLGLIPLRAPVVSCIILLALIVGAVFGIERIKIDDSLSQLFRSDTKEFKQYEEVTKRFPSTEFDVLMVVEGKELLARDNLEKLRDTVTDLQLIDGVRGLISLFSARQAPEPGKLPAALFPPDLPEGEAYDRFVQTVKTNEIIRGKLLSEDGTLALVVLSLDPKVVADNARLRATIGEIRKVMADDLDGSGLSRQLSGVPVMQLEIRNAVERDGLIYNVAGILAGCIIAILFFRKISFMVVAAFPPLLAILLALGVLGWAGFSLNMFLNVMTPLIMVISFSDSMQLTFAARDRLIAGEDKYTAFKNAVLVVGPACVLTHATAGISFIALQFSSSDLIRAFGEAGLLATVLALVAVLTLVPVFGVLLVRHEEAFAAKFQSADLGVNALRRFCAFIAVRMVGRPGLFSLLAVLVVGGLAVIYANLEPRYRLADQVPDKEQAVQASDRLDAKLTGANPIDVLIEFPKGQSLYSPESLQIIAQVHATIEKQAGVGNVWSLETLRRWLAEKAHTTSVDTLKEYVDLLPQNLVRRFISEDQTAVVVSGRVPDLDSSAILPVVQKLDHALDAVRAAHPGYEVAVTGLSAIAARNSADMISKLNHGLTIEFALVAIFIGLAFRSVVVMLACILPGIFPVVLSGTLLWLMGEGLQFASVVALTVSFGLGLSATIHFLNRLRLESPPGVSAAHAVERATVLVGPALILTTVVLACGLGVTVFSDLPSLRLFGWLSAFAMVAALIADLFILRPTAMWLIATAQRLRGGRHRAGPVV</sequence>
<evidence type="ECO:0000313" key="8">
    <source>
        <dbReference type="EMBL" id="RED31902.1"/>
    </source>
</evidence>
<dbReference type="Proteomes" id="UP000256343">
    <property type="component" value="Unassembled WGS sequence"/>
</dbReference>
<evidence type="ECO:0000256" key="1">
    <source>
        <dbReference type="ARBA" id="ARBA00004651"/>
    </source>
</evidence>
<feature type="transmembrane region" description="Helical" evidence="6">
    <location>
        <begin position="654"/>
        <end position="684"/>
    </location>
</feature>
<dbReference type="InterPro" id="IPR004869">
    <property type="entry name" value="MMPL_dom"/>
</dbReference>
<keyword evidence="3 6" id="KW-0812">Transmembrane</keyword>
<dbReference type="GO" id="GO:0005886">
    <property type="term" value="C:plasma membrane"/>
    <property type="evidence" value="ECO:0007669"/>
    <property type="project" value="UniProtKB-SubCell"/>
</dbReference>
<evidence type="ECO:0000256" key="6">
    <source>
        <dbReference type="SAM" id="Phobius"/>
    </source>
</evidence>
<name>A0A336JQM7_9BRAD</name>
<feature type="transmembrane region" description="Helical" evidence="6">
    <location>
        <begin position="266"/>
        <end position="284"/>
    </location>
</feature>
<evidence type="ECO:0000256" key="5">
    <source>
        <dbReference type="ARBA" id="ARBA00023136"/>
    </source>
</evidence>
<dbReference type="InterPro" id="IPR050545">
    <property type="entry name" value="Mycobact_MmpL"/>
</dbReference>
<evidence type="ECO:0000256" key="2">
    <source>
        <dbReference type="ARBA" id="ARBA00022475"/>
    </source>
</evidence>
<dbReference type="Proteomes" id="UP000252631">
    <property type="component" value="Unassembled WGS sequence"/>
</dbReference>
<dbReference type="EMBL" id="QRDT01000014">
    <property type="protein sequence ID" value="RED31902.1"/>
    <property type="molecule type" value="Genomic_DNA"/>
</dbReference>
<reference evidence="8 11" key="2">
    <citation type="submission" date="2018-07" db="EMBL/GenBank/DDBJ databases">
        <title>Genomic Encyclopedia of Archaeal and Bacterial Type Strains, Phase II (KMG-II): from individual species to whole genera.</title>
        <authorList>
            <person name="Goeker M."/>
        </authorList>
    </citation>
    <scope>NUCLEOTIDE SEQUENCE [LARGE SCALE GENOMIC DNA]</scope>
    <source>
        <strain evidence="8 11">JA575</strain>
    </source>
</reference>
<feature type="transmembrane region" description="Helical" evidence="6">
    <location>
        <begin position="359"/>
        <end position="382"/>
    </location>
</feature>
<feature type="domain" description="SSD" evidence="7">
    <location>
        <begin position="286"/>
        <end position="416"/>
    </location>
</feature>
<dbReference type="Pfam" id="PF03176">
    <property type="entry name" value="MMPL"/>
    <property type="match status" value="2"/>
</dbReference>
<gene>
    <name evidence="8" type="ORF">BJ125_114142</name>
    <name evidence="9" type="ORF">SAMN05892882_114142</name>
</gene>
<dbReference type="EMBL" id="UFQQ01000014">
    <property type="protein sequence ID" value="SSW91882.1"/>
    <property type="molecule type" value="Genomic_DNA"/>
</dbReference>
<evidence type="ECO:0000259" key="7">
    <source>
        <dbReference type="PROSITE" id="PS50156"/>
    </source>
</evidence>
<dbReference type="PANTHER" id="PTHR33406">
    <property type="entry name" value="MEMBRANE PROTEIN MJ1562-RELATED"/>
    <property type="match status" value="1"/>
</dbReference>
<evidence type="ECO:0000256" key="4">
    <source>
        <dbReference type="ARBA" id="ARBA00022989"/>
    </source>
</evidence>
<dbReference type="PROSITE" id="PS50156">
    <property type="entry name" value="SSD"/>
    <property type="match status" value="1"/>
</dbReference>
<dbReference type="SUPFAM" id="SSF82866">
    <property type="entry name" value="Multidrug efflux transporter AcrB transmembrane domain"/>
    <property type="match status" value="2"/>
</dbReference>
<feature type="transmembrane region" description="Helical" evidence="6">
    <location>
        <begin position="772"/>
        <end position="791"/>
    </location>
</feature>
<protein>
    <recommendedName>
        <fullName evidence="7">SSD domain-containing protein</fullName>
    </recommendedName>
</protein>
<feature type="transmembrane region" description="Helical" evidence="6">
    <location>
        <begin position="394"/>
        <end position="418"/>
    </location>
</feature>
<reference evidence="9 10" key="1">
    <citation type="submission" date="2017-08" db="EMBL/GenBank/DDBJ databases">
        <authorList>
            <person name="de Groot N.N."/>
        </authorList>
    </citation>
    <scope>NUCLEOTIDE SEQUENCE [LARGE SCALE GENOMIC DNA]</scope>
    <source>
        <strain evidence="9 10">JA575</strain>
    </source>
</reference>
<feature type="transmembrane region" description="Helical" evidence="6">
    <location>
        <begin position="290"/>
        <end position="311"/>
    </location>
</feature>
<accession>A0A336JQM7</accession>
<feature type="transmembrane region" description="Helical" evidence="6">
    <location>
        <begin position="454"/>
        <end position="474"/>
    </location>
</feature>
<dbReference type="PANTHER" id="PTHR33406:SF12">
    <property type="entry name" value="BLR2997 PROTEIN"/>
    <property type="match status" value="1"/>
</dbReference>
<dbReference type="InterPro" id="IPR000731">
    <property type="entry name" value="SSD"/>
</dbReference>
<keyword evidence="5 6" id="KW-0472">Membrane</keyword>
<evidence type="ECO:0000313" key="10">
    <source>
        <dbReference type="Proteomes" id="UP000252631"/>
    </source>
</evidence>
<dbReference type="Gene3D" id="1.20.1640.10">
    <property type="entry name" value="Multidrug efflux transporter AcrB transmembrane domain"/>
    <property type="match status" value="2"/>
</dbReference>
<dbReference type="AlphaFoldDB" id="A0A336JQM7"/>
<feature type="transmembrane region" description="Helical" evidence="6">
    <location>
        <begin position="59"/>
        <end position="80"/>
    </location>
</feature>
<evidence type="ECO:0000256" key="3">
    <source>
        <dbReference type="ARBA" id="ARBA00022692"/>
    </source>
</evidence>
<keyword evidence="11" id="KW-1185">Reference proteome</keyword>
<feature type="transmembrane region" description="Helical" evidence="6">
    <location>
        <begin position="696"/>
        <end position="719"/>
    </location>
</feature>
<feature type="transmembrane region" description="Helical" evidence="6">
    <location>
        <begin position="739"/>
        <end position="760"/>
    </location>
</feature>
<organism evidence="9 10">
    <name type="scientific">Rhodopseudomonas pentothenatexigens</name>
    <dbReference type="NCBI Taxonomy" id="999699"/>
    <lineage>
        <taxon>Bacteria</taxon>
        <taxon>Pseudomonadati</taxon>
        <taxon>Pseudomonadota</taxon>
        <taxon>Alphaproteobacteria</taxon>
        <taxon>Hyphomicrobiales</taxon>
        <taxon>Nitrobacteraceae</taxon>
        <taxon>Rhodopseudomonas</taxon>
    </lineage>
</organism>
<evidence type="ECO:0000313" key="11">
    <source>
        <dbReference type="Proteomes" id="UP000256343"/>
    </source>
</evidence>
<evidence type="ECO:0000313" key="9">
    <source>
        <dbReference type="EMBL" id="SSW91882.1"/>
    </source>
</evidence>
<keyword evidence="4 6" id="KW-1133">Transmembrane helix</keyword>
<comment type="subcellular location">
    <subcellularLocation>
        <location evidence="1">Cell membrane</location>
        <topology evidence="1">Multi-pass membrane protein</topology>
    </subcellularLocation>
</comment>